<keyword evidence="3" id="KW-1185">Reference proteome</keyword>
<dbReference type="PANTHER" id="PTHR13593:SF80">
    <property type="entry name" value="PLC-LIKE PHOSPHODIESTERASE"/>
    <property type="match status" value="1"/>
</dbReference>
<evidence type="ECO:0000313" key="3">
    <source>
        <dbReference type="Proteomes" id="UP000193144"/>
    </source>
</evidence>
<gene>
    <name evidence="2" type="ORF">BCR34DRAFT_565297</name>
</gene>
<organism evidence="2 3">
    <name type="scientific">Clohesyomyces aquaticus</name>
    <dbReference type="NCBI Taxonomy" id="1231657"/>
    <lineage>
        <taxon>Eukaryota</taxon>
        <taxon>Fungi</taxon>
        <taxon>Dikarya</taxon>
        <taxon>Ascomycota</taxon>
        <taxon>Pezizomycotina</taxon>
        <taxon>Dothideomycetes</taxon>
        <taxon>Pleosporomycetidae</taxon>
        <taxon>Pleosporales</taxon>
        <taxon>Lindgomycetaceae</taxon>
        <taxon>Clohesyomyces</taxon>
    </lineage>
</organism>
<dbReference type="STRING" id="1231657.A0A1Y1ZMJ2"/>
<name>A0A1Y1ZMJ2_9PLEO</name>
<evidence type="ECO:0000256" key="1">
    <source>
        <dbReference type="SAM" id="SignalP"/>
    </source>
</evidence>
<proteinExistence type="predicted"/>
<dbReference type="InterPro" id="IPR051057">
    <property type="entry name" value="PI-PLC_domain"/>
</dbReference>
<dbReference type="SUPFAM" id="SSF51695">
    <property type="entry name" value="PLC-like phosphodiesterases"/>
    <property type="match status" value="1"/>
</dbReference>
<protein>
    <submittedName>
        <fullName evidence="2">PLC-like phosphodiesterase</fullName>
    </submittedName>
</protein>
<dbReference type="GO" id="GO:0008081">
    <property type="term" value="F:phosphoric diester hydrolase activity"/>
    <property type="evidence" value="ECO:0007669"/>
    <property type="project" value="InterPro"/>
</dbReference>
<feature type="signal peptide" evidence="1">
    <location>
        <begin position="1"/>
        <end position="19"/>
    </location>
</feature>
<evidence type="ECO:0000313" key="2">
    <source>
        <dbReference type="EMBL" id="ORY11404.1"/>
    </source>
</evidence>
<keyword evidence="1" id="KW-0732">Signal</keyword>
<accession>A0A1Y1ZMJ2</accession>
<dbReference type="AlphaFoldDB" id="A0A1Y1ZMJ2"/>
<dbReference type="EMBL" id="MCFA01000061">
    <property type="protein sequence ID" value="ORY11404.1"/>
    <property type="molecule type" value="Genomic_DNA"/>
</dbReference>
<dbReference type="OrthoDB" id="7984201at2759"/>
<dbReference type="Gene3D" id="3.20.20.190">
    <property type="entry name" value="Phosphatidylinositol (PI) phosphodiesterase"/>
    <property type="match status" value="1"/>
</dbReference>
<dbReference type="Proteomes" id="UP000193144">
    <property type="component" value="Unassembled WGS sequence"/>
</dbReference>
<feature type="chain" id="PRO_5012169203" evidence="1">
    <location>
        <begin position="20"/>
        <end position="360"/>
    </location>
</feature>
<dbReference type="Pfam" id="PF26146">
    <property type="entry name" value="PI-PLC_X"/>
    <property type="match status" value="1"/>
</dbReference>
<dbReference type="PANTHER" id="PTHR13593">
    <property type="match status" value="1"/>
</dbReference>
<comment type="caution">
    <text evidence="2">The sequence shown here is derived from an EMBL/GenBank/DDBJ whole genome shotgun (WGS) entry which is preliminary data.</text>
</comment>
<dbReference type="InterPro" id="IPR017946">
    <property type="entry name" value="PLC-like_Pdiesterase_TIM-brl"/>
</dbReference>
<reference evidence="2 3" key="1">
    <citation type="submission" date="2016-07" db="EMBL/GenBank/DDBJ databases">
        <title>Pervasive Adenine N6-methylation of Active Genes in Fungi.</title>
        <authorList>
            <consortium name="DOE Joint Genome Institute"/>
            <person name="Mondo S.J."/>
            <person name="Dannebaum R.O."/>
            <person name="Kuo R.C."/>
            <person name="Labutti K."/>
            <person name="Haridas S."/>
            <person name="Kuo A."/>
            <person name="Salamov A."/>
            <person name="Ahrendt S.R."/>
            <person name="Lipzen A."/>
            <person name="Sullivan W."/>
            <person name="Andreopoulos W.B."/>
            <person name="Clum A."/>
            <person name="Lindquist E."/>
            <person name="Daum C."/>
            <person name="Ramamoorthy G.K."/>
            <person name="Gryganskyi A."/>
            <person name="Culley D."/>
            <person name="Magnuson J.K."/>
            <person name="James T.Y."/>
            <person name="O'Malley M.A."/>
            <person name="Stajich J.E."/>
            <person name="Spatafora J.W."/>
            <person name="Visel A."/>
            <person name="Grigoriev I.V."/>
        </authorList>
    </citation>
    <scope>NUCLEOTIDE SEQUENCE [LARGE SCALE GENOMIC DNA]</scope>
    <source>
        <strain evidence="2 3">CBS 115471</strain>
    </source>
</reference>
<sequence>MHPKVLAVFLPVLVRLTDARACNNSPNLCSKPYDMVTYLGAHDSPFLRDVSTSFSSFGNQYFNTTEQLDAGVRLVSAQVHVTKNETTGERGLHLCHTSCALFDAGLLRDWLYEIRVWMDKNLDEIVTILLVNSNGVDATELEGEYAKADIAHFGYTPPAKRPPKSNDTNPTWPTLATMIDSGQRLVSFIAPLKTDTANAPYLVNEWDFVWENNYMVTNPSNFTCEPDRPEGLTVASEKQSGRLFLMNHFLDWQQAFGIQVPDTRNINTTNAWDGPGALGTHMLKCAGVMARQATFVLVDFFSVGPAIRAVDIFNQVSEPVGRKNVTGLVVDLAIHTNAAGALASFSGMMLAVVAAMASPD</sequence>
<dbReference type="GO" id="GO:0006629">
    <property type="term" value="P:lipid metabolic process"/>
    <property type="evidence" value="ECO:0007669"/>
    <property type="project" value="InterPro"/>
</dbReference>